<evidence type="ECO:0000313" key="5">
    <source>
        <dbReference type="EMBL" id="KKO75983.1"/>
    </source>
</evidence>
<dbReference type="GO" id="GO:0006412">
    <property type="term" value="P:translation"/>
    <property type="evidence" value="ECO:0007669"/>
    <property type="project" value="InterPro"/>
</dbReference>
<accession>A0A0F9WT34</accession>
<protein>
    <submittedName>
        <fullName evidence="5">40s ribosomal protein s11</fullName>
    </submittedName>
</protein>
<evidence type="ECO:0000256" key="2">
    <source>
        <dbReference type="ARBA" id="ARBA00022980"/>
    </source>
</evidence>
<dbReference type="OrthoDB" id="10254436at2759"/>
<dbReference type="GO" id="GO:0003735">
    <property type="term" value="F:structural constituent of ribosome"/>
    <property type="evidence" value="ECO:0007669"/>
    <property type="project" value="InterPro"/>
</dbReference>
<dbReference type="GeneID" id="36321403"/>
<dbReference type="Pfam" id="PF16205">
    <property type="entry name" value="Ribosomal_S17_N"/>
    <property type="match status" value="1"/>
</dbReference>
<keyword evidence="6" id="KW-1185">Reference proteome</keyword>
<dbReference type="AlphaFoldDB" id="A0A0F9WT34"/>
<evidence type="ECO:0000259" key="4">
    <source>
        <dbReference type="Pfam" id="PF16205"/>
    </source>
</evidence>
<feature type="domain" description="Small ribosomal subunit protein uS17 N-terminal" evidence="4">
    <location>
        <begin position="8"/>
        <end position="70"/>
    </location>
</feature>
<dbReference type="VEuPathDB" id="MicrosporidiaDB:NCER_100443"/>
<gene>
    <name evidence="5" type="ORF">AAJ76_800030144</name>
</gene>
<name>A0A0F9WT34_9MICR</name>
<dbReference type="OMA" id="DYEKCPF"/>
<dbReference type="CDD" id="cd00364">
    <property type="entry name" value="Ribosomal_uS17"/>
    <property type="match status" value="1"/>
</dbReference>
<evidence type="ECO:0000256" key="1">
    <source>
        <dbReference type="ARBA" id="ARBA00010254"/>
    </source>
</evidence>
<dbReference type="Pfam" id="PF00366">
    <property type="entry name" value="Ribosomal_S17"/>
    <property type="match status" value="1"/>
</dbReference>
<evidence type="ECO:0000313" key="6">
    <source>
        <dbReference type="Proteomes" id="UP000034350"/>
    </source>
</evidence>
<reference evidence="5 6" key="1">
    <citation type="journal article" date="2015" name="Environ. Microbiol.">
        <title>Genome analyses suggest the presence of polyploidy and recent human-driven expansions in eight global populations of the honeybee pathogen Nosema ceranae.</title>
        <authorList>
            <person name="Pelin A."/>
            <person name="Selman M."/>
            <person name="Aris-Brosou S."/>
            <person name="Farinelli L."/>
            <person name="Corradi N."/>
        </authorList>
    </citation>
    <scope>NUCLEOTIDE SEQUENCE [LARGE SCALE GENOMIC DNA]</scope>
    <source>
        <strain evidence="5 6">PA08 1199</strain>
    </source>
</reference>
<dbReference type="RefSeq" id="XP_024331725.1">
    <property type="nucleotide sequence ID" value="XM_024476450.1"/>
</dbReference>
<keyword evidence="2 5" id="KW-0689">Ribosomal protein</keyword>
<comment type="caution">
    <text evidence="5">The sequence shown here is derived from an EMBL/GenBank/DDBJ whole genome shotgun (WGS) entry which is preliminary data.</text>
</comment>
<organism evidence="5 6">
    <name type="scientific">Vairimorpha ceranae</name>
    <dbReference type="NCBI Taxonomy" id="40302"/>
    <lineage>
        <taxon>Eukaryota</taxon>
        <taxon>Fungi</taxon>
        <taxon>Fungi incertae sedis</taxon>
        <taxon>Microsporidia</taxon>
        <taxon>Nosematidae</taxon>
        <taxon>Vairimorpha</taxon>
    </lineage>
</organism>
<dbReference type="VEuPathDB" id="MicrosporidiaDB:G9O61_00g012090"/>
<keyword evidence="3" id="KW-0687">Ribonucleoprotein</keyword>
<dbReference type="InterPro" id="IPR012340">
    <property type="entry name" value="NA-bd_OB-fold"/>
</dbReference>
<dbReference type="PANTHER" id="PTHR10744:SF9">
    <property type="entry name" value="40S RIBOSOMAL PROTEIN S11-RELATED"/>
    <property type="match status" value="1"/>
</dbReference>
<dbReference type="VEuPathDB" id="MicrosporidiaDB:AAJ76_800030144"/>
<dbReference type="Proteomes" id="UP000034350">
    <property type="component" value="Unassembled WGS sequence"/>
</dbReference>
<proteinExistence type="inferred from homology"/>
<dbReference type="PANTHER" id="PTHR10744">
    <property type="entry name" value="40S RIBOSOMAL PROTEIN S11 FAMILY MEMBER"/>
    <property type="match status" value="1"/>
</dbReference>
<evidence type="ECO:0000256" key="3">
    <source>
        <dbReference type="ARBA" id="ARBA00023274"/>
    </source>
</evidence>
<sequence>MIDSTVKYKIFPEQTGISLSPYATAEEIKQSRRINKMRDGFVVPKTAIDATYVDKKCPFTGDVRVTGKIFEGVVYKMKADKTIVVRINRLVYNKKYRRFGRRHTNVSSHMSPCFEGLINVGDTVICGETRRLSKTKSSVVLDFKKKSTEGNFKRLEDF</sequence>
<dbReference type="SUPFAM" id="SSF50249">
    <property type="entry name" value="Nucleic acid-binding proteins"/>
    <property type="match status" value="1"/>
</dbReference>
<dbReference type="GO" id="GO:0022627">
    <property type="term" value="C:cytosolic small ribosomal subunit"/>
    <property type="evidence" value="ECO:0007669"/>
    <property type="project" value="TreeGrafter"/>
</dbReference>
<dbReference type="InterPro" id="IPR000266">
    <property type="entry name" value="Ribosomal_uS17"/>
</dbReference>
<dbReference type="Gene3D" id="2.40.50.1000">
    <property type="match status" value="1"/>
</dbReference>
<dbReference type="InterPro" id="IPR032440">
    <property type="entry name" value="Ribosomal_uS17_N"/>
</dbReference>
<comment type="similarity">
    <text evidence="1">Belongs to the universal ribosomal protein uS17 family.</text>
</comment>
<dbReference type="EMBL" id="JPQZ01000008">
    <property type="protein sequence ID" value="KKO75983.1"/>
    <property type="molecule type" value="Genomic_DNA"/>
</dbReference>